<dbReference type="Proteomes" id="UP001163603">
    <property type="component" value="Chromosome 5"/>
</dbReference>
<protein>
    <submittedName>
        <fullName evidence="1">Uncharacterized protein</fullName>
    </submittedName>
</protein>
<name>A0ACC0YQQ8_9ROSI</name>
<sequence>MERADGFSQFPNKLARTSSALNIHPRDDSTAPAVTPTSAATNITASDNSIINMNDNNNQSEQQKAPQPPSCFLREQDQYLPIANVIRIMRRGLPPHAKISDDAKGTVQECASEFISFITGEANDRCHHELRKTITAEDIIWAMGKLGFDNYLEPLTLFLSRYRESENQRNSTRREPNMGRRAVDYGQVGVPGPHEPVYNLGPHQGFYDPSTGLYFRDGSGSSSGGGSNVPDFDPFAHFK</sequence>
<accession>A0ACC0YQQ8</accession>
<gene>
    <name evidence="1" type="ORF">Pint_27640</name>
</gene>
<dbReference type="EMBL" id="CM047740">
    <property type="protein sequence ID" value="KAJ0040395.1"/>
    <property type="molecule type" value="Genomic_DNA"/>
</dbReference>
<organism evidence="1 2">
    <name type="scientific">Pistacia integerrima</name>
    <dbReference type="NCBI Taxonomy" id="434235"/>
    <lineage>
        <taxon>Eukaryota</taxon>
        <taxon>Viridiplantae</taxon>
        <taxon>Streptophyta</taxon>
        <taxon>Embryophyta</taxon>
        <taxon>Tracheophyta</taxon>
        <taxon>Spermatophyta</taxon>
        <taxon>Magnoliopsida</taxon>
        <taxon>eudicotyledons</taxon>
        <taxon>Gunneridae</taxon>
        <taxon>Pentapetalae</taxon>
        <taxon>rosids</taxon>
        <taxon>malvids</taxon>
        <taxon>Sapindales</taxon>
        <taxon>Anacardiaceae</taxon>
        <taxon>Pistacia</taxon>
    </lineage>
</organism>
<proteinExistence type="predicted"/>
<comment type="caution">
    <text evidence="1">The sequence shown here is derived from an EMBL/GenBank/DDBJ whole genome shotgun (WGS) entry which is preliminary data.</text>
</comment>
<evidence type="ECO:0000313" key="2">
    <source>
        <dbReference type="Proteomes" id="UP001163603"/>
    </source>
</evidence>
<evidence type="ECO:0000313" key="1">
    <source>
        <dbReference type="EMBL" id="KAJ0040395.1"/>
    </source>
</evidence>
<reference evidence="2" key="1">
    <citation type="journal article" date="2023" name="G3 (Bethesda)">
        <title>Genome assembly and association tests identify interacting loci associated with vigor, precocity, and sex in interspecific pistachio rootstocks.</title>
        <authorList>
            <person name="Palmer W."/>
            <person name="Jacygrad E."/>
            <person name="Sagayaradj S."/>
            <person name="Cavanaugh K."/>
            <person name="Han R."/>
            <person name="Bertier L."/>
            <person name="Beede B."/>
            <person name="Kafkas S."/>
            <person name="Golino D."/>
            <person name="Preece J."/>
            <person name="Michelmore R."/>
        </authorList>
    </citation>
    <scope>NUCLEOTIDE SEQUENCE [LARGE SCALE GENOMIC DNA]</scope>
</reference>
<keyword evidence="2" id="KW-1185">Reference proteome</keyword>